<dbReference type="Pfam" id="PF00583">
    <property type="entry name" value="Acetyltransf_1"/>
    <property type="match status" value="1"/>
</dbReference>
<dbReference type="PROSITE" id="PS51186">
    <property type="entry name" value="GNAT"/>
    <property type="match status" value="1"/>
</dbReference>
<dbReference type="ExpressionAtlas" id="A0A2K3D0E2">
    <property type="expression patterns" value="baseline"/>
</dbReference>
<dbReference type="Gramene" id="PNW74000">
    <property type="protein sequence ID" value="PNW74000"/>
    <property type="gene ID" value="CHLRE_13g581150v5"/>
</dbReference>
<feature type="domain" description="N-acetyltransferase" evidence="4">
    <location>
        <begin position="110"/>
        <end position="286"/>
    </location>
</feature>
<evidence type="ECO:0000256" key="3">
    <source>
        <dbReference type="SAM" id="MobiDB-lite"/>
    </source>
</evidence>
<keyword evidence="6" id="KW-1185">Reference proteome</keyword>
<dbReference type="InterPro" id="IPR016181">
    <property type="entry name" value="Acyl_CoA_acyltransferase"/>
</dbReference>
<feature type="compositionally biased region" description="Low complexity" evidence="3">
    <location>
        <begin position="332"/>
        <end position="342"/>
    </location>
</feature>
<dbReference type="GeneID" id="5719319"/>
<dbReference type="PANTHER" id="PTHR43420:SF47">
    <property type="entry name" value="N-ACETYLTRANSFERASE DOMAIN-CONTAINING PROTEIN"/>
    <property type="match status" value="1"/>
</dbReference>
<dbReference type="EMBL" id="CM008974">
    <property type="protein sequence ID" value="PNW74000.1"/>
    <property type="molecule type" value="Genomic_DNA"/>
</dbReference>
<evidence type="ECO:0000256" key="1">
    <source>
        <dbReference type="ARBA" id="ARBA00022679"/>
    </source>
</evidence>
<dbReference type="Gene3D" id="3.40.630.30">
    <property type="match status" value="1"/>
</dbReference>
<dbReference type="AlphaFoldDB" id="A0A2K3D0E2"/>
<gene>
    <name evidence="5" type="ORF">CHLRE_13g581150v5</name>
</gene>
<dbReference type="GO" id="GO:0006048">
    <property type="term" value="P:UDP-N-acetylglucosamine biosynthetic process"/>
    <property type="evidence" value="ECO:0000318"/>
    <property type="project" value="GO_Central"/>
</dbReference>
<dbReference type="InParanoid" id="A0A2K3D0E2"/>
<dbReference type="Proteomes" id="UP000006906">
    <property type="component" value="Chromosome 13"/>
</dbReference>
<organism evidence="5 6">
    <name type="scientific">Chlamydomonas reinhardtii</name>
    <name type="common">Chlamydomonas smithii</name>
    <dbReference type="NCBI Taxonomy" id="3055"/>
    <lineage>
        <taxon>Eukaryota</taxon>
        <taxon>Viridiplantae</taxon>
        <taxon>Chlorophyta</taxon>
        <taxon>core chlorophytes</taxon>
        <taxon>Chlorophyceae</taxon>
        <taxon>CS clade</taxon>
        <taxon>Chlamydomonadales</taxon>
        <taxon>Chlamydomonadaceae</taxon>
        <taxon>Chlamydomonas</taxon>
    </lineage>
</organism>
<keyword evidence="2" id="KW-0012">Acyltransferase</keyword>
<evidence type="ECO:0000313" key="5">
    <source>
        <dbReference type="EMBL" id="PNW74000.1"/>
    </source>
</evidence>
<keyword evidence="1" id="KW-0808">Transferase</keyword>
<dbReference type="SUPFAM" id="SSF55729">
    <property type="entry name" value="Acyl-CoA N-acyltransferases (Nat)"/>
    <property type="match status" value="1"/>
</dbReference>
<dbReference type="GO" id="GO:0004343">
    <property type="term" value="F:glucosamine 6-phosphate N-acetyltransferase activity"/>
    <property type="evidence" value="ECO:0000318"/>
    <property type="project" value="GO_Central"/>
</dbReference>
<dbReference type="KEGG" id="cre:CHLRE_13g581150v5"/>
<dbReference type="InterPro" id="IPR000182">
    <property type="entry name" value="GNAT_dom"/>
</dbReference>
<dbReference type="PANTHER" id="PTHR43420">
    <property type="entry name" value="ACETYLTRANSFERASE"/>
    <property type="match status" value="1"/>
</dbReference>
<evidence type="ECO:0000259" key="4">
    <source>
        <dbReference type="PROSITE" id="PS51186"/>
    </source>
</evidence>
<dbReference type="CDD" id="cd04301">
    <property type="entry name" value="NAT_SF"/>
    <property type="match status" value="1"/>
</dbReference>
<dbReference type="OrthoDB" id="249099at2759"/>
<protein>
    <recommendedName>
        <fullName evidence="4">N-acetyltransferase domain-containing protein</fullName>
    </recommendedName>
</protein>
<dbReference type="InterPro" id="IPR050680">
    <property type="entry name" value="YpeA/RimI_acetyltransf"/>
</dbReference>
<feature type="region of interest" description="Disordered" evidence="3">
    <location>
        <begin position="291"/>
        <end position="344"/>
    </location>
</feature>
<feature type="compositionally biased region" description="Gly residues" evidence="3">
    <location>
        <begin position="317"/>
        <end position="331"/>
    </location>
</feature>
<proteinExistence type="predicted"/>
<dbReference type="OMA" id="WGHESIW"/>
<accession>A0A2K3D0E2</accession>
<feature type="region of interest" description="Disordered" evidence="3">
    <location>
        <begin position="117"/>
        <end position="157"/>
    </location>
</feature>
<evidence type="ECO:0000256" key="2">
    <source>
        <dbReference type="ARBA" id="ARBA00023315"/>
    </source>
</evidence>
<dbReference type="RefSeq" id="XP_042917545.1">
    <property type="nucleotide sequence ID" value="XM_043069570.1"/>
</dbReference>
<feature type="compositionally biased region" description="Low complexity" evidence="3">
    <location>
        <begin position="301"/>
        <end position="316"/>
    </location>
</feature>
<sequence length="375" mass="38975">MEDTKEVALIFAESFGRGNFPGVQAEALDALETSYVGAIEREMTDKLRETMEAKVQASREHREYRMQQYLQLLRAQLAALRGEPARFPTQPSPSDERNLQRLRRARQFLVLVAEERPTAEAGEAGGQASASSSVAAEAAAEPEPEAAAPGPGPGSAACATGAAASAAAYGGARRRGQAVAAASLSLLQPEALLPPPFPSNKPYRLYVSNMSVVPAHRRRGLAKRLLLQCERVARLWGHESIWLHVKRSNAAAAALYASMGYTPVESGGMRLLPGPLSQVLMTKTLPPLRGSCRVELGRGGASRSQAAAGSSSSSGSSGNGGSSSSGAGGVSAGEAVVSGVSGRSREKDGVFVWGAVVEGAGDVGPTDKGAERPGQ</sequence>
<evidence type="ECO:0000313" key="6">
    <source>
        <dbReference type="Proteomes" id="UP000006906"/>
    </source>
</evidence>
<reference evidence="5 6" key="1">
    <citation type="journal article" date="2007" name="Science">
        <title>The Chlamydomonas genome reveals the evolution of key animal and plant functions.</title>
        <authorList>
            <person name="Merchant S.S."/>
            <person name="Prochnik S.E."/>
            <person name="Vallon O."/>
            <person name="Harris E.H."/>
            <person name="Karpowicz S.J."/>
            <person name="Witman G.B."/>
            <person name="Terry A."/>
            <person name="Salamov A."/>
            <person name="Fritz-Laylin L.K."/>
            <person name="Marechal-Drouard L."/>
            <person name="Marshall W.F."/>
            <person name="Qu L.H."/>
            <person name="Nelson D.R."/>
            <person name="Sanderfoot A.A."/>
            <person name="Spalding M.H."/>
            <person name="Kapitonov V.V."/>
            <person name="Ren Q."/>
            <person name="Ferris P."/>
            <person name="Lindquist E."/>
            <person name="Shapiro H."/>
            <person name="Lucas S.M."/>
            <person name="Grimwood J."/>
            <person name="Schmutz J."/>
            <person name="Cardol P."/>
            <person name="Cerutti H."/>
            <person name="Chanfreau G."/>
            <person name="Chen C.L."/>
            <person name="Cognat V."/>
            <person name="Croft M.T."/>
            <person name="Dent R."/>
            <person name="Dutcher S."/>
            <person name="Fernandez E."/>
            <person name="Fukuzawa H."/>
            <person name="Gonzalez-Ballester D."/>
            <person name="Gonzalez-Halphen D."/>
            <person name="Hallmann A."/>
            <person name="Hanikenne M."/>
            <person name="Hippler M."/>
            <person name="Inwood W."/>
            <person name="Jabbari K."/>
            <person name="Kalanon M."/>
            <person name="Kuras R."/>
            <person name="Lefebvre P.A."/>
            <person name="Lemaire S.D."/>
            <person name="Lobanov A.V."/>
            <person name="Lohr M."/>
            <person name="Manuell A."/>
            <person name="Meier I."/>
            <person name="Mets L."/>
            <person name="Mittag M."/>
            <person name="Mittelmeier T."/>
            <person name="Moroney J.V."/>
            <person name="Moseley J."/>
            <person name="Napoli C."/>
            <person name="Nedelcu A.M."/>
            <person name="Niyogi K."/>
            <person name="Novoselov S.V."/>
            <person name="Paulsen I.T."/>
            <person name="Pazour G."/>
            <person name="Purton S."/>
            <person name="Ral J.P."/>
            <person name="Riano-Pachon D.M."/>
            <person name="Riekhof W."/>
            <person name="Rymarquis L."/>
            <person name="Schroda M."/>
            <person name="Stern D."/>
            <person name="Umen J."/>
            <person name="Willows R."/>
            <person name="Wilson N."/>
            <person name="Zimmer S.L."/>
            <person name="Allmer J."/>
            <person name="Balk J."/>
            <person name="Bisova K."/>
            <person name="Chen C.J."/>
            <person name="Elias M."/>
            <person name="Gendler K."/>
            <person name="Hauser C."/>
            <person name="Lamb M.R."/>
            <person name="Ledford H."/>
            <person name="Long J.C."/>
            <person name="Minagawa J."/>
            <person name="Page M.D."/>
            <person name="Pan J."/>
            <person name="Pootakham W."/>
            <person name="Roje S."/>
            <person name="Rose A."/>
            <person name="Stahlberg E."/>
            <person name="Terauchi A.M."/>
            <person name="Yang P."/>
            <person name="Ball S."/>
            <person name="Bowler C."/>
            <person name="Dieckmann C.L."/>
            <person name="Gladyshev V.N."/>
            <person name="Green P."/>
            <person name="Jorgensen R."/>
            <person name="Mayfield S."/>
            <person name="Mueller-Roeber B."/>
            <person name="Rajamani S."/>
            <person name="Sayre R.T."/>
            <person name="Brokstein P."/>
            <person name="Dubchak I."/>
            <person name="Goodstein D."/>
            <person name="Hornick L."/>
            <person name="Huang Y.W."/>
            <person name="Jhaveri J."/>
            <person name="Luo Y."/>
            <person name="Martinez D."/>
            <person name="Ngau W.C."/>
            <person name="Otillar B."/>
            <person name="Poliakov A."/>
            <person name="Porter A."/>
            <person name="Szajkowski L."/>
            <person name="Werner G."/>
            <person name="Zhou K."/>
            <person name="Grigoriev I.V."/>
            <person name="Rokhsar D.S."/>
            <person name="Grossman A.R."/>
        </authorList>
    </citation>
    <scope>NUCLEOTIDE SEQUENCE [LARGE SCALE GENOMIC DNA]</scope>
    <source>
        <strain evidence="6">CC-503</strain>
    </source>
</reference>
<feature type="compositionally biased region" description="Low complexity" evidence="3">
    <location>
        <begin position="119"/>
        <end position="157"/>
    </location>
</feature>
<name>A0A2K3D0E2_CHLRE</name>